<name>A0AAE9IQB5_CAEBR</name>
<dbReference type="AlphaFoldDB" id="A0AAE9IQB5"/>
<dbReference type="EMBL" id="CP090893">
    <property type="protein sequence ID" value="ULU00225.1"/>
    <property type="molecule type" value="Genomic_DNA"/>
</dbReference>
<proteinExistence type="predicted"/>
<accession>A0AAE9IQB5</accession>
<gene>
    <name evidence="1" type="ORF">L3Y34_001028</name>
</gene>
<evidence type="ECO:0000313" key="2">
    <source>
        <dbReference type="Proteomes" id="UP000827892"/>
    </source>
</evidence>
<organism evidence="1 2">
    <name type="scientific">Caenorhabditis briggsae</name>
    <dbReference type="NCBI Taxonomy" id="6238"/>
    <lineage>
        <taxon>Eukaryota</taxon>
        <taxon>Metazoa</taxon>
        <taxon>Ecdysozoa</taxon>
        <taxon>Nematoda</taxon>
        <taxon>Chromadorea</taxon>
        <taxon>Rhabditida</taxon>
        <taxon>Rhabditina</taxon>
        <taxon>Rhabditomorpha</taxon>
        <taxon>Rhabditoidea</taxon>
        <taxon>Rhabditidae</taxon>
        <taxon>Peloderinae</taxon>
        <taxon>Caenorhabditis</taxon>
    </lineage>
</organism>
<dbReference type="Proteomes" id="UP000827892">
    <property type="component" value="Chromosome III"/>
</dbReference>
<sequence length="81" mass="9139">MSRVADLTYPELTMGPHMSTWFLLGSNMDSGIDGPNRNKEYACDVMRVVPCFDRKVWGSGNCSNPDHQIEIELLHNRNAAK</sequence>
<evidence type="ECO:0000313" key="1">
    <source>
        <dbReference type="EMBL" id="ULU00225.1"/>
    </source>
</evidence>
<protein>
    <submittedName>
        <fullName evidence="1">Uncharacterized protein</fullName>
    </submittedName>
</protein>
<reference evidence="1 2" key="1">
    <citation type="submission" date="2022-05" db="EMBL/GenBank/DDBJ databases">
        <title>Chromosome-level reference genomes for two strains of Caenorhabditis briggsae: an improved platform for comparative genomics.</title>
        <authorList>
            <person name="Stevens L."/>
            <person name="Andersen E.C."/>
        </authorList>
    </citation>
    <scope>NUCLEOTIDE SEQUENCE [LARGE SCALE GENOMIC DNA]</scope>
    <source>
        <strain evidence="1">QX1410_ONT</strain>
        <tissue evidence="1">Whole-organism</tissue>
    </source>
</reference>